<dbReference type="AlphaFoldDB" id="A0A1M5YJE5"/>
<dbReference type="PROSITE" id="PS51095">
    <property type="entry name" value="PTS_EIIA_TYPE_3"/>
    <property type="match status" value="1"/>
</dbReference>
<dbReference type="RefSeq" id="WP_073019188.1">
    <property type="nucleotide sequence ID" value="NZ_FQXU01000006.1"/>
</dbReference>
<evidence type="ECO:0000256" key="3">
    <source>
        <dbReference type="ARBA" id="ARBA00022679"/>
    </source>
</evidence>
<keyword evidence="2" id="KW-0762">Sugar transport</keyword>
<evidence type="ECO:0000256" key="6">
    <source>
        <dbReference type="PIRSR" id="PIRSR000699-2"/>
    </source>
</evidence>
<dbReference type="SUPFAM" id="SSF46973">
    <property type="entry name" value="Enzyme IIa from lactose specific PTS, IIa-lac"/>
    <property type="match status" value="1"/>
</dbReference>
<proteinExistence type="predicted"/>
<accession>A0A1M5YJE5</accession>
<dbReference type="GO" id="GO:0009401">
    <property type="term" value="P:phosphoenolpyruvate-dependent sugar phosphotransferase system"/>
    <property type="evidence" value="ECO:0007669"/>
    <property type="project" value="UniProtKB-KW"/>
</dbReference>
<reference evidence="8 9" key="1">
    <citation type="submission" date="2016-11" db="EMBL/GenBank/DDBJ databases">
        <authorList>
            <person name="Jaros S."/>
            <person name="Januszkiewicz K."/>
            <person name="Wedrychowicz H."/>
        </authorList>
    </citation>
    <scope>NUCLEOTIDE SEQUENCE [LARGE SCALE GENOMIC DNA]</scope>
    <source>
        <strain evidence="8 9">DSM 6191</strain>
    </source>
</reference>
<dbReference type="InterPro" id="IPR003188">
    <property type="entry name" value="PTS_IIA_lac/cel"/>
</dbReference>
<evidence type="ECO:0000256" key="1">
    <source>
        <dbReference type="ARBA" id="ARBA00022448"/>
    </source>
</evidence>
<keyword evidence="6" id="KW-0479">Metal-binding</keyword>
<dbReference type="PIRSF" id="PIRSF000699">
    <property type="entry name" value="PTS_IILac_III"/>
    <property type="match status" value="1"/>
</dbReference>
<keyword evidence="6" id="KW-0460">Magnesium</keyword>
<dbReference type="Proteomes" id="UP000184241">
    <property type="component" value="Unassembled WGS sequence"/>
</dbReference>
<organism evidence="8 9">
    <name type="scientific">Clostridium intestinale DSM 6191</name>
    <dbReference type="NCBI Taxonomy" id="1121320"/>
    <lineage>
        <taxon>Bacteria</taxon>
        <taxon>Bacillati</taxon>
        <taxon>Bacillota</taxon>
        <taxon>Clostridia</taxon>
        <taxon>Eubacteriales</taxon>
        <taxon>Clostridiaceae</taxon>
        <taxon>Clostridium</taxon>
    </lineage>
</organism>
<feature type="binding site" evidence="6">
    <location>
        <position position="76"/>
    </location>
    <ligand>
        <name>Mg(2+)</name>
        <dbReference type="ChEBI" id="CHEBI:18420"/>
        <note>ligand shared between all trimeric partners</note>
    </ligand>
</feature>
<keyword evidence="1" id="KW-0813">Transport</keyword>
<protein>
    <submittedName>
        <fullName evidence="8">PTS system, cellobiose-specific IIA component</fullName>
    </submittedName>
</protein>
<evidence type="ECO:0000256" key="4">
    <source>
        <dbReference type="ARBA" id="ARBA00022683"/>
    </source>
</evidence>
<comment type="cofactor">
    <cofactor evidence="6">
        <name>Mg(2+)</name>
        <dbReference type="ChEBI" id="CHEBI:18420"/>
    </cofactor>
    <text evidence="6">Binds 1 Mg(2+) ion per trimer.</text>
</comment>
<evidence type="ECO:0000313" key="9">
    <source>
        <dbReference type="Proteomes" id="UP000184241"/>
    </source>
</evidence>
<name>A0A1M5YJE5_9CLOT</name>
<sequence>MEEKIFEIILHCGDARGHAFDALKFAREGGFDEAADSIKKSEEELRLSHKTQTELIQSEINGEKVEMSLLMVHAQDQLMTAISEQNLIVQMIEMCKEIKELKK</sequence>
<dbReference type="InterPro" id="IPR036542">
    <property type="entry name" value="PTS_IIA_lac/cel_sf"/>
</dbReference>
<evidence type="ECO:0000313" key="8">
    <source>
        <dbReference type="EMBL" id="SHI12135.1"/>
    </source>
</evidence>
<feature type="modified residue" description="Phosphohistidine; by HPr" evidence="7">
    <location>
        <position position="73"/>
    </location>
</feature>
<evidence type="ECO:0000256" key="5">
    <source>
        <dbReference type="PIRSR" id="PIRSR000699-1"/>
    </source>
</evidence>
<dbReference type="PANTHER" id="PTHR34382:SF7">
    <property type="entry name" value="PTS SYSTEM N,N'-DIACETYLCHITOBIOSE-SPECIFIC EIIA COMPONENT"/>
    <property type="match status" value="1"/>
</dbReference>
<evidence type="ECO:0000256" key="7">
    <source>
        <dbReference type="PROSITE-ProRule" id="PRU00418"/>
    </source>
</evidence>
<dbReference type="Pfam" id="PF02255">
    <property type="entry name" value="PTS_IIA"/>
    <property type="match status" value="1"/>
</dbReference>
<dbReference type="CDD" id="cd00215">
    <property type="entry name" value="PTS_IIA_lac"/>
    <property type="match status" value="1"/>
</dbReference>
<dbReference type="GO" id="GO:0046872">
    <property type="term" value="F:metal ion binding"/>
    <property type="evidence" value="ECO:0007669"/>
    <property type="project" value="UniProtKB-KW"/>
</dbReference>
<dbReference type="PANTHER" id="PTHR34382">
    <property type="entry name" value="PTS SYSTEM N,N'-DIACETYLCHITOBIOSE-SPECIFIC EIIA COMPONENT"/>
    <property type="match status" value="1"/>
</dbReference>
<dbReference type="GO" id="GO:0016740">
    <property type="term" value="F:transferase activity"/>
    <property type="evidence" value="ECO:0007669"/>
    <property type="project" value="UniProtKB-KW"/>
</dbReference>
<dbReference type="Gene3D" id="1.20.58.80">
    <property type="entry name" value="Phosphotransferase system, lactose/cellobiose-type IIA subunit"/>
    <property type="match status" value="1"/>
</dbReference>
<feature type="active site" description="Tele-phosphohistidine intermediate" evidence="5">
    <location>
        <position position="73"/>
    </location>
</feature>
<evidence type="ECO:0000256" key="2">
    <source>
        <dbReference type="ARBA" id="ARBA00022597"/>
    </source>
</evidence>
<keyword evidence="3" id="KW-0808">Transferase</keyword>
<dbReference type="EMBL" id="FQXU01000006">
    <property type="protein sequence ID" value="SHI12135.1"/>
    <property type="molecule type" value="Genomic_DNA"/>
</dbReference>
<gene>
    <name evidence="8" type="ORF">SAMN02745941_02061</name>
</gene>
<keyword evidence="4" id="KW-0598">Phosphotransferase system</keyword>